<feature type="transmembrane region" description="Helical" evidence="9">
    <location>
        <begin position="44"/>
        <end position="63"/>
    </location>
</feature>
<keyword evidence="6 9" id="KW-0472">Membrane</keyword>
<dbReference type="PANTHER" id="PTHR28607:SF2">
    <property type="entry name" value="PROTEIN FAM174C"/>
    <property type="match status" value="1"/>
</dbReference>
<sequence>VTEFQQLKQRVYEGNFGSVPVPVPGSEAFFSSGVELLSDVKMSFWRVFSVVILSTCWLLVLSAEVPPAAPSAPGAPTVKPTVTNSSRANSTMSGDGDTLMLRRALYVLIGFTTIAVLYFLIRAVRLKKPSQRKKYGLLSNYEDSVDMEEVESDGDDTLYEARSLRRSEVNTRLQPPGEQMESDEFCCARSDGSEPPPPDRIDPGRTGRGRERTKNSQLLGEAEQDNQYFINMNCRHVVDVGGHVA</sequence>
<dbReference type="Pfam" id="PF06679">
    <property type="entry name" value="DUF1180"/>
    <property type="match status" value="1"/>
</dbReference>
<evidence type="ECO:0000256" key="7">
    <source>
        <dbReference type="ARBA" id="ARBA00023180"/>
    </source>
</evidence>
<feature type="transmembrane region" description="Helical" evidence="9">
    <location>
        <begin position="104"/>
        <end position="124"/>
    </location>
</feature>
<comment type="caution">
    <text evidence="10">The sequence shown here is derived from an EMBL/GenBank/DDBJ whole genome shotgun (WGS) entry which is preliminary data.</text>
</comment>
<feature type="region of interest" description="Disordered" evidence="8">
    <location>
        <begin position="168"/>
        <end position="221"/>
    </location>
</feature>
<feature type="region of interest" description="Disordered" evidence="8">
    <location>
        <begin position="69"/>
        <end position="93"/>
    </location>
</feature>
<evidence type="ECO:0000313" key="10">
    <source>
        <dbReference type="EMBL" id="PWA21236.1"/>
    </source>
</evidence>
<evidence type="ECO:0000256" key="5">
    <source>
        <dbReference type="ARBA" id="ARBA00022989"/>
    </source>
</evidence>
<evidence type="ECO:0000256" key="4">
    <source>
        <dbReference type="ARBA" id="ARBA00022729"/>
    </source>
</evidence>
<dbReference type="AlphaFoldDB" id="A0A315VPQ1"/>
<evidence type="ECO:0000256" key="3">
    <source>
        <dbReference type="ARBA" id="ARBA00022692"/>
    </source>
</evidence>
<protein>
    <submittedName>
        <fullName evidence="10">Uncharacterized protein</fullName>
    </submittedName>
</protein>
<keyword evidence="4" id="KW-0732">Signal</keyword>
<dbReference type="Proteomes" id="UP000250572">
    <property type="component" value="Unassembled WGS sequence"/>
</dbReference>
<evidence type="ECO:0000256" key="2">
    <source>
        <dbReference type="ARBA" id="ARBA00006986"/>
    </source>
</evidence>
<dbReference type="STRING" id="33528.ENSGAFP00000017148"/>
<reference evidence="10 11" key="1">
    <citation type="journal article" date="2018" name="G3 (Bethesda)">
        <title>A High-Quality Reference Genome for the Invasive Mosquitofish Gambusia affinis Using a Chicago Library.</title>
        <authorList>
            <person name="Hoffberg S.L."/>
            <person name="Troendle N.J."/>
            <person name="Glenn T.C."/>
            <person name="Mahmud O."/>
            <person name="Louha S."/>
            <person name="Chalopin D."/>
            <person name="Bennetzen J.L."/>
            <person name="Mauricio R."/>
        </authorList>
    </citation>
    <scope>NUCLEOTIDE SEQUENCE [LARGE SCALE GENOMIC DNA]</scope>
    <source>
        <strain evidence="10">NE01/NJP1002.9</strain>
        <tissue evidence="10">Muscle</tissue>
    </source>
</reference>
<feature type="compositionally biased region" description="Polar residues" evidence="8">
    <location>
        <begin position="80"/>
        <end position="93"/>
    </location>
</feature>
<accession>A0A315VPQ1</accession>
<keyword evidence="5 9" id="KW-1133">Transmembrane helix</keyword>
<evidence type="ECO:0000256" key="9">
    <source>
        <dbReference type="SAM" id="Phobius"/>
    </source>
</evidence>
<keyword evidence="7" id="KW-0325">Glycoprotein</keyword>
<proteinExistence type="inferred from homology"/>
<evidence type="ECO:0000256" key="1">
    <source>
        <dbReference type="ARBA" id="ARBA00004479"/>
    </source>
</evidence>
<name>A0A315VPQ1_GAMAF</name>
<gene>
    <name evidence="10" type="ORF">CCH79_00009549</name>
</gene>
<dbReference type="InterPro" id="IPR009565">
    <property type="entry name" value="FAM174-like"/>
</dbReference>
<dbReference type="GO" id="GO:0005576">
    <property type="term" value="C:extracellular region"/>
    <property type="evidence" value="ECO:0007669"/>
    <property type="project" value="TreeGrafter"/>
</dbReference>
<feature type="compositionally biased region" description="Basic and acidic residues" evidence="8">
    <location>
        <begin position="197"/>
        <end position="214"/>
    </location>
</feature>
<evidence type="ECO:0000313" key="11">
    <source>
        <dbReference type="Proteomes" id="UP000250572"/>
    </source>
</evidence>
<organism evidence="10 11">
    <name type="scientific">Gambusia affinis</name>
    <name type="common">Western mosquitofish</name>
    <name type="synonym">Heterandria affinis</name>
    <dbReference type="NCBI Taxonomy" id="33528"/>
    <lineage>
        <taxon>Eukaryota</taxon>
        <taxon>Metazoa</taxon>
        <taxon>Chordata</taxon>
        <taxon>Craniata</taxon>
        <taxon>Vertebrata</taxon>
        <taxon>Euteleostomi</taxon>
        <taxon>Actinopterygii</taxon>
        <taxon>Neopterygii</taxon>
        <taxon>Teleostei</taxon>
        <taxon>Neoteleostei</taxon>
        <taxon>Acanthomorphata</taxon>
        <taxon>Ovalentaria</taxon>
        <taxon>Atherinomorphae</taxon>
        <taxon>Cyprinodontiformes</taxon>
        <taxon>Poeciliidae</taxon>
        <taxon>Poeciliinae</taxon>
        <taxon>Gambusia</taxon>
    </lineage>
</organism>
<feature type="non-terminal residue" evidence="10">
    <location>
        <position position="245"/>
    </location>
</feature>
<feature type="non-terminal residue" evidence="10">
    <location>
        <position position="1"/>
    </location>
</feature>
<comment type="subcellular location">
    <subcellularLocation>
        <location evidence="1">Membrane</location>
        <topology evidence="1">Single-pass type I membrane protein</topology>
    </subcellularLocation>
</comment>
<dbReference type="EMBL" id="NHOQ01001911">
    <property type="protein sequence ID" value="PWA21236.1"/>
    <property type="molecule type" value="Genomic_DNA"/>
</dbReference>
<comment type="similarity">
    <text evidence="2">Belongs to the FAM174 family.</text>
</comment>
<keyword evidence="11" id="KW-1185">Reference proteome</keyword>
<keyword evidence="3 9" id="KW-0812">Transmembrane</keyword>
<dbReference type="GO" id="GO:0016020">
    <property type="term" value="C:membrane"/>
    <property type="evidence" value="ECO:0007669"/>
    <property type="project" value="UniProtKB-SubCell"/>
</dbReference>
<evidence type="ECO:0000256" key="6">
    <source>
        <dbReference type="ARBA" id="ARBA00023136"/>
    </source>
</evidence>
<evidence type="ECO:0000256" key="8">
    <source>
        <dbReference type="SAM" id="MobiDB-lite"/>
    </source>
</evidence>
<dbReference type="PANTHER" id="PTHR28607">
    <property type="entry name" value="EXPRESSED PROTEIN"/>
    <property type="match status" value="1"/>
</dbReference>